<dbReference type="Proteomes" id="UP000204221">
    <property type="component" value="Chromosome"/>
</dbReference>
<dbReference type="InterPro" id="IPR002173">
    <property type="entry name" value="Carboh/pur_kinase_PfkB_CS"/>
</dbReference>
<dbReference type="Gene3D" id="3.40.1190.20">
    <property type="match status" value="1"/>
</dbReference>
<evidence type="ECO:0000313" key="5">
    <source>
        <dbReference type="Proteomes" id="UP000204221"/>
    </source>
</evidence>
<dbReference type="KEGG" id="ahg:AHOG_12640"/>
<evidence type="ECO:0000256" key="3">
    <source>
        <dbReference type="ARBA" id="ARBA00022777"/>
    </source>
</evidence>
<dbReference type="GO" id="GO:0008673">
    <property type="term" value="F:2-dehydro-3-deoxygluconokinase activity"/>
    <property type="evidence" value="ECO:0007669"/>
    <property type="project" value="UniProtKB-EC"/>
</dbReference>
<dbReference type="OrthoDB" id="9808601at2"/>
<dbReference type="EMBL" id="CP022521">
    <property type="protein sequence ID" value="ASO20171.1"/>
    <property type="molecule type" value="Genomic_DNA"/>
</dbReference>
<keyword evidence="3 4" id="KW-0418">Kinase</keyword>
<dbReference type="PANTHER" id="PTHR43085">
    <property type="entry name" value="HEXOKINASE FAMILY MEMBER"/>
    <property type="match status" value="1"/>
</dbReference>
<dbReference type="InterPro" id="IPR050306">
    <property type="entry name" value="PfkB_Carbo_kinase"/>
</dbReference>
<evidence type="ECO:0000313" key="4">
    <source>
        <dbReference type="EMBL" id="ASO20171.1"/>
    </source>
</evidence>
<proteinExistence type="inferred from homology"/>
<evidence type="ECO:0000256" key="1">
    <source>
        <dbReference type="ARBA" id="ARBA00010688"/>
    </source>
</evidence>
<reference evidence="4 5" key="1">
    <citation type="submission" date="2017-07" db="EMBL/GenBank/DDBJ databases">
        <title>Complete genome sequence of Actinoalloteichus hoggarensis DSM 45943, type strain of Actinoalloteichus hoggarensis.</title>
        <authorList>
            <person name="Ruckert C."/>
            <person name="Nouioui I."/>
            <person name="Willmese J."/>
            <person name="van Wezel G."/>
            <person name="Klenk H.-P."/>
            <person name="Kalinowski J."/>
            <person name="Zotchev S.B."/>
        </authorList>
    </citation>
    <scope>NUCLEOTIDE SEQUENCE [LARGE SCALE GENOMIC DNA]</scope>
    <source>
        <strain evidence="4 5">DSM 45943</strain>
    </source>
</reference>
<sequence length="314" mass="32664">MIEVITLGESMAALRGHGPMRLGGELSLSVAGAESNVAIGLSRLGHRVSWIGRVGADQPGELISRTLRAEGVDVSGVAVDPARPTGLILFEKRVADLIRVRYYRTDSAGSRLHPDDLAGVLAGGARLLHVTGITPALGPGPRAAVLAAVDHAKAQGWTVSLDVNHRSMLWPAEAAAEVLGPLARRADVVIASPEELAIVEPEGYDDLARADRLLTAGVAEVVVKLGADGARVHHGAGVEQVESVRVPVLDTVGAGDAFSAGYLSALLDGEPTGERLRRGTVLGAFAVASDGDWEGLPTREELPLLSLEPGTTIR</sequence>
<name>A0A221W3F8_9PSEU</name>
<keyword evidence="2 4" id="KW-0808">Transferase</keyword>
<dbReference type="AlphaFoldDB" id="A0A221W3F8"/>
<organism evidence="4 5">
    <name type="scientific">Actinoalloteichus hoggarensis</name>
    <dbReference type="NCBI Taxonomy" id="1470176"/>
    <lineage>
        <taxon>Bacteria</taxon>
        <taxon>Bacillati</taxon>
        <taxon>Actinomycetota</taxon>
        <taxon>Actinomycetes</taxon>
        <taxon>Pseudonocardiales</taxon>
        <taxon>Pseudonocardiaceae</taxon>
        <taxon>Actinoalloteichus</taxon>
    </lineage>
</organism>
<dbReference type="RefSeq" id="WP_093941544.1">
    <property type="nucleotide sequence ID" value="NZ_CP022521.1"/>
</dbReference>
<dbReference type="InterPro" id="IPR011611">
    <property type="entry name" value="PfkB_dom"/>
</dbReference>
<dbReference type="EC" id="2.7.1.45" evidence="4"/>
<accession>A0A221W3F8</accession>
<dbReference type="InterPro" id="IPR029056">
    <property type="entry name" value="Ribokinase-like"/>
</dbReference>
<dbReference type="PROSITE" id="PS00584">
    <property type="entry name" value="PFKB_KINASES_2"/>
    <property type="match status" value="1"/>
</dbReference>
<gene>
    <name evidence="4" type="primary">kdgK2</name>
    <name evidence="4" type="ORF">AHOG_12640</name>
</gene>
<evidence type="ECO:0000256" key="2">
    <source>
        <dbReference type="ARBA" id="ARBA00022679"/>
    </source>
</evidence>
<dbReference type="CDD" id="cd01166">
    <property type="entry name" value="KdgK"/>
    <property type="match status" value="1"/>
</dbReference>
<dbReference type="PANTHER" id="PTHR43085:SF49">
    <property type="entry name" value="5-DEHYDRO-2-DEOXYGLUCONOKINASE"/>
    <property type="match status" value="1"/>
</dbReference>
<protein>
    <submittedName>
        <fullName evidence="4">2-dehydro-3-deoxygluconokinase</fullName>
        <ecNumber evidence="4">2.7.1.45</ecNumber>
    </submittedName>
</protein>
<dbReference type="Pfam" id="PF00294">
    <property type="entry name" value="PfkB"/>
    <property type="match status" value="1"/>
</dbReference>
<dbReference type="SUPFAM" id="SSF53613">
    <property type="entry name" value="Ribokinase-like"/>
    <property type="match status" value="1"/>
</dbReference>
<comment type="similarity">
    <text evidence="1">Belongs to the carbohydrate kinase PfkB family.</text>
</comment>
<keyword evidence="5" id="KW-1185">Reference proteome</keyword>